<name>A0ABP5BDT0_9MICO</name>
<organism evidence="1 2">
    <name type="scientific">Microbacterium aoyamense</name>
    <dbReference type="NCBI Taxonomy" id="344166"/>
    <lineage>
        <taxon>Bacteria</taxon>
        <taxon>Bacillati</taxon>
        <taxon>Actinomycetota</taxon>
        <taxon>Actinomycetes</taxon>
        <taxon>Micrococcales</taxon>
        <taxon>Microbacteriaceae</taxon>
        <taxon>Microbacterium</taxon>
    </lineage>
</organism>
<keyword evidence="2" id="KW-1185">Reference proteome</keyword>
<proteinExistence type="predicted"/>
<gene>
    <name evidence="1" type="ORF">GCM10009775_36990</name>
</gene>
<dbReference type="EMBL" id="BAAAOF010000015">
    <property type="protein sequence ID" value="GAA1942041.1"/>
    <property type="molecule type" value="Genomic_DNA"/>
</dbReference>
<sequence>MSVFVIEDEIHFELIGKFSNRDEAATELNRLASLPWDHAPNVAPCTSWAKCGRNYHLIEYDMSQTPWRELSRTQMLEISADEVRWHSEG</sequence>
<accession>A0ABP5BDT0</accession>
<protein>
    <submittedName>
        <fullName evidence="1">Uncharacterized protein</fullName>
    </submittedName>
</protein>
<evidence type="ECO:0000313" key="2">
    <source>
        <dbReference type="Proteomes" id="UP001501343"/>
    </source>
</evidence>
<comment type="caution">
    <text evidence="1">The sequence shown here is derived from an EMBL/GenBank/DDBJ whole genome shotgun (WGS) entry which is preliminary data.</text>
</comment>
<reference evidence="2" key="1">
    <citation type="journal article" date="2019" name="Int. J. Syst. Evol. Microbiol.">
        <title>The Global Catalogue of Microorganisms (GCM) 10K type strain sequencing project: providing services to taxonomists for standard genome sequencing and annotation.</title>
        <authorList>
            <consortium name="The Broad Institute Genomics Platform"/>
            <consortium name="The Broad Institute Genome Sequencing Center for Infectious Disease"/>
            <person name="Wu L."/>
            <person name="Ma J."/>
        </authorList>
    </citation>
    <scope>NUCLEOTIDE SEQUENCE [LARGE SCALE GENOMIC DNA]</scope>
    <source>
        <strain evidence="2">JCM 14900</strain>
    </source>
</reference>
<dbReference type="Proteomes" id="UP001501343">
    <property type="component" value="Unassembled WGS sequence"/>
</dbReference>
<evidence type="ECO:0000313" key="1">
    <source>
        <dbReference type="EMBL" id="GAA1942041.1"/>
    </source>
</evidence>